<keyword evidence="4" id="KW-1185">Reference proteome</keyword>
<protein>
    <submittedName>
        <fullName evidence="3">Uncharacterized protein</fullName>
    </submittedName>
</protein>
<feature type="region of interest" description="Disordered" evidence="2">
    <location>
        <begin position="245"/>
        <end position="304"/>
    </location>
</feature>
<feature type="coiled-coil region" evidence="1">
    <location>
        <begin position="347"/>
        <end position="374"/>
    </location>
</feature>
<evidence type="ECO:0000313" key="4">
    <source>
        <dbReference type="Proteomes" id="UP000242146"/>
    </source>
</evidence>
<dbReference type="AlphaFoldDB" id="A0A1X2GU90"/>
<feature type="compositionally biased region" description="Polar residues" evidence="2">
    <location>
        <begin position="246"/>
        <end position="256"/>
    </location>
</feature>
<evidence type="ECO:0000256" key="2">
    <source>
        <dbReference type="SAM" id="MobiDB-lite"/>
    </source>
</evidence>
<evidence type="ECO:0000256" key="1">
    <source>
        <dbReference type="SAM" id="Coils"/>
    </source>
</evidence>
<name>A0A1X2GU90_9FUNG</name>
<organism evidence="3 4">
    <name type="scientific">Hesseltinella vesiculosa</name>
    <dbReference type="NCBI Taxonomy" id="101127"/>
    <lineage>
        <taxon>Eukaryota</taxon>
        <taxon>Fungi</taxon>
        <taxon>Fungi incertae sedis</taxon>
        <taxon>Mucoromycota</taxon>
        <taxon>Mucoromycotina</taxon>
        <taxon>Mucoromycetes</taxon>
        <taxon>Mucorales</taxon>
        <taxon>Cunninghamellaceae</taxon>
        <taxon>Hesseltinella</taxon>
    </lineage>
</organism>
<dbReference type="EMBL" id="MCGT01000003">
    <property type="protein sequence ID" value="ORX61601.1"/>
    <property type="molecule type" value="Genomic_DNA"/>
</dbReference>
<sequence>MTEPHPRLIQSDPAVSDVAPLARCSDCKCKRYLPEFEGRRCWYRTCKRCRSSGTRQRSPPAEAMIQWNDLTEVYSQFSNSVVLPLNIYLPDDLASMPEDCIIRHVITHVYEVTGFEFYLEMISYPSRRSAIALYASCINSSSLQQQIPERTLRRLHDRMQSLERYYRCEDNALRSANRLLQLYEANNFGQLWILHHHAQELHQLTSLRFPPLQLFNHPPRHHKQPFLPPTGVTDDDVLFIPPTIAPSYQHSPQPSQLLPHRCSRPPSPENGQTTTFIEIHDNDDGSEDTTVQPTRQQRRRVQPMQPTDGELVERLEVFMRDSRRRCQQRQQERGSLVSDDHAVRELEQALAQEREALTHRLQQIDEEITQHRQQILRSSHRRD</sequence>
<dbReference type="Proteomes" id="UP000242146">
    <property type="component" value="Unassembled WGS sequence"/>
</dbReference>
<reference evidence="3 4" key="1">
    <citation type="submission" date="2016-07" db="EMBL/GenBank/DDBJ databases">
        <title>Pervasive Adenine N6-methylation of Active Genes in Fungi.</title>
        <authorList>
            <consortium name="DOE Joint Genome Institute"/>
            <person name="Mondo S.J."/>
            <person name="Dannebaum R.O."/>
            <person name="Kuo R.C."/>
            <person name="Labutti K."/>
            <person name="Haridas S."/>
            <person name="Kuo A."/>
            <person name="Salamov A."/>
            <person name="Ahrendt S.R."/>
            <person name="Lipzen A."/>
            <person name="Sullivan W."/>
            <person name="Andreopoulos W.B."/>
            <person name="Clum A."/>
            <person name="Lindquist E."/>
            <person name="Daum C."/>
            <person name="Ramamoorthy G.K."/>
            <person name="Gryganskyi A."/>
            <person name="Culley D."/>
            <person name="Magnuson J.K."/>
            <person name="James T.Y."/>
            <person name="O'Malley M.A."/>
            <person name="Stajich J.E."/>
            <person name="Spatafora J.W."/>
            <person name="Visel A."/>
            <person name="Grigoriev I.V."/>
        </authorList>
    </citation>
    <scope>NUCLEOTIDE SEQUENCE [LARGE SCALE GENOMIC DNA]</scope>
    <source>
        <strain evidence="3 4">NRRL 3301</strain>
    </source>
</reference>
<gene>
    <name evidence="3" type="ORF">DM01DRAFT_355949</name>
</gene>
<proteinExistence type="predicted"/>
<comment type="caution">
    <text evidence="3">The sequence shown here is derived from an EMBL/GenBank/DDBJ whole genome shotgun (WGS) entry which is preliminary data.</text>
</comment>
<accession>A0A1X2GU90</accession>
<evidence type="ECO:0000313" key="3">
    <source>
        <dbReference type="EMBL" id="ORX61601.1"/>
    </source>
</evidence>
<keyword evidence="1" id="KW-0175">Coiled coil</keyword>